<gene>
    <name evidence="2" type="ORF">AQJ91_46320</name>
</gene>
<organism evidence="2 3">
    <name type="scientific">Streptomyces dysideae</name>
    <dbReference type="NCBI Taxonomy" id="909626"/>
    <lineage>
        <taxon>Bacteria</taxon>
        <taxon>Bacillati</taxon>
        <taxon>Actinomycetota</taxon>
        <taxon>Actinomycetes</taxon>
        <taxon>Kitasatosporales</taxon>
        <taxon>Streptomycetaceae</taxon>
        <taxon>Streptomyces</taxon>
    </lineage>
</organism>
<accession>A0A117RXW9</accession>
<comment type="caution">
    <text evidence="2">The sequence shown here is derived from an EMBL/GenBank/DDBJ whole genome shotgun (WGS) entry which is preliminary data.</text>
</comment>
<name>A0A117RXW9_9ACTN</name>
<keyword evidence="1" id="KW-0472">Membrane</keyword>
<dbReference type="RefSeq" id="WP_067035770.1">
    <property type="nucleotide sequence ID" value="NZ_KQ949136.1"/>
</dbReference>
<evidence type="ECO:0008006" key="4">
    <source>
        <dbReference type="Google" id="ProtNLM"/>
    </source>
</evidence>
<reference evidence="2 3" key="1">
    <citation type="submission" date="2015-10" db="EMBL/GenBank/DDBJ databases">
        <title>Draft genome sequence of Streptomyces sp. RV15, isolated from a marine sponge.</title>
        <authorList>
            <person name="Ruckert C."/>
            <person name="Abdelmohsen U.R."/>
            <person name="Winkler A."/>
            <person name="Hentschel U."/>
            <person name="Kalinowski J."/>
            <person name="Kampfer P."/>
            <person name="Glaeser S."/>
        </authorList>
    </citation>
    <scope>NUCLEOTIDE SEQUENCE [LARGE SCALE GENOMIC DNA]</scope>
    <source>
        <strain evidence="2 3">RV15</strain>
    </source>
</reference>
<keyword evidence="1" id="KW-1133">Transmembrane helix</keyword>
<dbReference type="AlphaFoldDB" id="A0A117RXW9"/>
<dbReference type="Proteomes" id="UP000053260">
    <property type="component" value="Unassembled WGS sequence"/>
</dbReference>
<evidence type="ECO:0000256" key="1">
    <source>
        <dbReference type="SAM" id="Phobius"/>
    </source>
</evidence>
<keyword evidence="1" id="KW-0812">Transmembrane</keyword>
<feature type="transmembrane region" description="Helical" evidence="1">
    <location>
        <begin position="37"/>
        <end position="55"/>
    </location>
</feature>
<evidence type="ECO:0000313" key="3">
    <source>
        <dbReference type="Proteomes" id="UP000053260"/>
    </source>
</evidence>
<sequence length="85" mass="8472">MGVLVGLAAVVRAVWCCAGPLAVGGVGVSVTGGALENAWLVTVGTVIVLIGVGHARRRRGLAGPDDCCLDLDVRAEEVAAEPHAG</sequence>
<dbReference type="EMBL" id="LMXB01000142">
    <property type="protein sequence ID" value="KUO14541.1"/>
    <property type="molecule type" value="Genomic_DNA"/>
</dbReference>
<protein>
    <recommendedName>
        <fullName evidence="4">Mercury transporter</fullName>
    </recommendedName>
</protein>
<keyword evidence="3" id="KW-1185">Reference proteome</keyword>
<proteinExistence type="predicted"/>
<evidence type="ECO:0000313" key="2">
    <source>
        <dbReference type="EMBL" id="KUO14541.1"/>
    </source>
</evidence>